<dbReference type="EMBL" id="JANEYF010002409">
    <property type="protein sequence ID" value="KAJ8946951.1"/>
    <property type="molecule type" value="Genomic_DNA"/>
</dbReference>
<sequence length="64" mass="7549">MMKLVMKVILGCLMFLKKRKKNKEPQEEHLEALNANGELIIHKKKKKKIMETKMLISRLVMSLL</sequence>
<dbReference type="Proteomes" id="UP001162156">
    <property type="component" value="Unassembled WGS sequence"/>
</dbReference>
<organism evidence="1 2">
    <name type="scientific">Rhamnusium bicolor</name>
    <dbReference type="NCBI Taxonomy" id="1586634"/>
    <lineage>
        <taxon>Eukaryota</taxon>
        <taxon>Metazoa</taxon>
        <taxon>Ecdysozoa</taxon>
        <taxon>Arthropoda</taxon>
        <taxon>Hexapoda</taxon>
        <taxon>Insecta</taxon>
        <taxon>Pterygota</taxon>
        <taxon>Neoptera</taxon>
        <taxon>Endopterygota</taxon>
        <taxon>Coleoptera</taxon>
        <taxon>Polyphaga</taxon>
        <taxon>Cucujiformia</taxon>
        <taxon>Chrysomeloidea</taxon>
        <taxon>Cerambycidae</taxon>
        <taxon>Lepturinae</taxon>
        <taxon>Rhagiini</taxon>
        <taxon>Rhamnusium</taxon>
    </lineage>
</organism>
<evidence type="ECO:0000313" key="1">
    <source>
        <dbReference type="EMBL" id="KAJ8946951.1"/>
    </source>
</evidence>
<reference evidence="1" key="1">
    <citation type="journal article" date="2023" name="Insect Mol. Biol.">
        <title>Genome sequencing provides insights into the evolution of gene families encoding plant cell wall-degrading enzymes in longhorned beetles.</title>
        <authorList>
            <person name="Shin N.R."/>
            <person name="Okamura Y."/>
            <person name="Kirsch R."/>
            <person name="Pauchet Y."/>
        </authorList>
    </citation>
    <scope>NUCLEOTIDE SEQUENCE</scope>
    <source>
        <strain evidence="1">RBIC_L_NR</strain>
    </source>
</reference>
<accession>A0AAV8Y643</accession>
<evidence type="ECO:0000313" key="2">
    <source>
        <dbReference type="Proteomes" id="UP001162156"/>
    </source>
</evidence>
<gene>
    <name evidence="1" type="ORF">NQ314_008752</name>
</gene>
<comment type="caution">
    <text evidence="1">The sequence shown here is derived from an EMBL/GenBank/DDBJ whole genome shotgun (WGS) entry which is preliminary data.</text>
</comment>
<name>A0AAV8Y643_9CUCU</name>
<keyword evidence="2" id="KW-1185">Reference proteome</keyword>
<proteinExistence type="predicted"/>
<dbReference type="AlphaFoldDB" id="A0AAV8Y643"/>
<protein>
    <submittedName>
        <fullName evidence="1">Uncharacterized protein</fullName>
    </submittedName>
</protein>